<dbReference type="InterPro" id="IPR038765">
    <property type="entry name" value="Papain-like_cys_pep_sf"/>
</dbReference>
<evidence type="ECO:0000313" key="2">
    <source>
        <dbReference type="EMBL" id="VFB01841.1"/>
    </source>
</evidence>
<organism evidence="2 3">
    <name type="scientific">Nocardia cyriacigeorgica</name>
    <dbReference type="NCBI Taxonomy" id="135487"/>
    <lineage>
        <taxon>Bacteria</taxon>
        <taxon>Bacillati</taxon>
        <taxon>Actinomycetota</taxon>
        <taxon>Actinomycetes</taxon>
        <taxon>Mycobacteriales</taxon>
        <taxon>Nocardiaceae</taxon>
        <taxon>Nocardia</taxon>
    </lineage>
</organism>
<dbReference type="Proteomes" id="UP000290439">
    <property type="component" value="Chromosome"/>
</dbReference>
<dbReference type="EMBL" id="LR215973">
    <property type="protein sequence ID" value="VFB01841.1"/>
    <property type="molecule type" value="Genomic_DNA"/>
</dbReference>
<protein>
    <submittedName>
        <fullName evidence="2">Uncharacterized protein</fullName>
    </submittedName>
</protein>
<name>A0A4U8W6N0_9NOCA</name>
<dbReference type="SUPFAM" id="SSF54001">
    <property type="entry name" value="Cysteine proteinases"/>
    <property type="match status" value="1"/>
</dbReference>
<sequence>MNVQVLAASAVAAVIGCLFIVVAAFSGVSNSSGEQFFNCQCDSAIGPDPSATTTTTAGSTPCDSDEEWEPSDVPSTNPLVSMTVAPGETEISDYHRACMSAIASGAPPLQTPALRNANTGFAVDCSRELAYAQVGKQAGGPDAAQGEVIRDLVYAASAAVPTGRCIAPADGTVSGSTGSASPSAQSGYTMPTGSCAQTADQQTAVYLPNTVAGQALCGQRVRLGAVSPGDLVFWDYRDNAPTRVGIAVEHTRVTATDADTGEFVAGLMRVVAVDPATGEFTLLDVPSDSDARAKRVLAGAAN</sequence>
<dbReference type="Gene3D" id="3.90.1720.10">
    <property type="entry name" value="endopeptidase domain like (from Nostoc punctiforme)"/>
    <property type="match status" value="1"/>
</dbReference>
<dbReference type="AlphaFoldDB" id="A0A4U8W6N0"/>
<evidence type="ECO:0000256" key="1">
    <source>
        <dbReference type="SAM" id="MobiDB-lite"/>
    </source>
</evidence>
<reference evidence="2 3" key="1">
    <citation type="submission" date="2019-02" db="EMBL/GenBank/DDBJ databases">
        <authorList>
            <consortium name="Pathogen Informatics"/>
        </authorList>
    </citation>
    <scope>NUCLEOTIDE SEQUENCE [LARGE SCALE GENOMIC DNA]</scope>
    <source>
        <strain evidence="2 3">3012STDY6756504</strain>
    </source>
</reference>
<feature type="region of interest" description="Disordered" evidence="1">
    <location>
        <begin position="49"/>
        <end position="77"/>
    </location>
</feature>
<accession>A0A4U8W6N0</accession>
<proteinExistence type="predicted"/>
<evidence type="ECO:0000313" key="3">
    <source>
        <dbReference type="Proteomes" id="UP000290439"/>
    </source>
</evidence>
<feature type="compositionally biased region" description="Low complexity" evidence="1">
    <location>
        <begin position="49"/>
        <end position="62"/>
    </location>
</feature>
<gene>
    <name evidence="2" type="ORF">NCTC10797_05671</name>
</gene>